<dbReference type="SUPFAM" id="SSF52540">
    <property type="entry name" value="P-loop containing nucleoside triphosphate hydrolases"/>
    <property type="match status" value="1"/>
</dbReference>
<keyword evidence="5" id="KW-0235">DNA replication</keyword>
<dbReference type="Pfam" id="PF06144">
    <property type="entry name" value="DNA_pol3_delta"/>
    <property type="match status" value="1"/>
</dbReference>
<evidence type="ECO:0000256" key="8">
    <source>
        <dbReference type="ARBA" id="ARBA00049244"/>
    </source>
</evidence>
<dbReference type="PANTHER" id="PTHR34388">
    <property type="entry name" value="DNA POLYMERASE III SUBUNIT DELTA"/>
    <property type="match status" value="1"/>
</dbReference>
<reference evidence="12" key="1">
    <citation type="submission" date="2016-10" db="EMBL/GenBank/DDBJ databases">
        <authorList>
            <person name="Varghese N."/>
            <person name="Submissions S."/>
        </authorList>
    </citation>
    <scope>NUCLEOTIDE SEQUENCE [LARGE SCALE GENOMIC DNA]</scope>
    <source>
        <strain evidence="12">XJ109</strain>
    </source>
</reference>
<dbReference type="PANTHER" id="PTHR34388:SF1">
    <property type="entry name" value="DNA POLYMERASE III SUBUNIT DELTA"/>
    <property type="match status" value="1"/>
</dbReference>
<dbReference type="InterPro" id="IPR027417">
    <property type="entry name" value="P-loop_NTPase"/>
</dbReference>
<protein>
    <recommendedName>
        <fullName evidence="2">DNA polymerase III subunit delta</fullName>
        <ecNumber evidence="1">2.7.7.7</ecNumber>
    </recommendedName>
</protein>
<evidence type="ECO:0000313" key="12">
    <source>
        <dbReference type="Proteomes" id="UP000199149"/>
    </source>
</evidence>
<evidence type="ECO:0000256" key="6">
    <source>
        <dbReference type="ARBA" id="ARBA00022932"/>
    </source>
</evidence>
<dbReference type="OrthoDB" id="1172326at2"/>
<evidence type="ECO:0000259" key="9">
    <source>
        <dbReference type="Pfam" id="PF06144"/>
    </source>
</evidence>
<organism evidence="11 12">
    <name type="scientific">Algoriella xinjiangensis</name>
    <dbReference type="NCBI Taxonomy" id="684065"/>
    <lineage>
        <taxon>Bacteria</taxon>
        <taxon>Pseudomonadati</taxon>
        <taxon>Bacteroidota</taxon>
        <taxon>Flavobacteriia</taxon>
        <taxon>Flavobacteriales</taxon>
        <taxon>Weeksellaceae</taxon>
        <taxon>Algoriella</taxon>
    </lineage>
</organism>
<evidence type="ECO:0000256" key="1">
    <source>
        <dbReference type="ARBA" id="ARBA00012417"/>
    </source>
</evidence>
<dbReference type="InterPro" id="IPR008921">
    <property type="entry name" value="DNA_pol3_clamp-load_cplx_C"/>
</dbReference>
<accession>A0A1I4X053</accession>
<feature type="domain" description="DNA polymerase III delta subunit-like C-terminal" evidence="10">
    <location>
        <begin position="211"/>
        <end position="313"/>
    </location>
</feature>
<evidence type="ECO:0000256" key="2">
    <source>
        <dbReference type="ARBA" id="ARBA00017703"/>
    </source>
</evidence>
<dbReference type="GO" id="GO:0003677">
    <property type="term" value="F:DNA binding"/>
    <property type="evidence" value="ECO:0007669"/>
    <property type="project" value="InterPro"/>
</dbReference>
<evidence type="ECO:0000256" key="7">
    <source>
        <dbReference type="ARBA" id="ARBA00034754"/>
    </source>
</evidence>
<gene>
    <name evidence="11" type="ORF">SAMN05421738_1089</name>
</gene>
<keyword evidence="6" id="KW-0239">DNA-directed DNA polymerase</keyword>
<evidence type="ECO:0000256" key="3">
    <source>
        <dbReference type="ARBA" id="ARBA00022679"/>
    </source>
</evidence>
<dbReference type="EMBL" id="FOUZ01000008">
    <property type="protein sequence ID" value="SFN19354.1"/>
    <property type="molecule type" value="Genomic_DNA"/>
</dbReference>
<dbReference type="GO" id="GO:0006261">
    <property type="term" value="P:DNA-templated DNA replication"/>
    <property type="evidence" value="ECO:0007669"/>
    <property type="project" value="TreeGrafter"/>
</dbReference>
<dbReference type="Gene3D" id="3.40.50.300">
    <property type="entry name" value="P-loop containing nucleotide triphosphate hydrolases"/>
    <property type="match status" value="1"/>
</dbReference>
<proteinExistence type="inferred from homology"/>
<feature type="domain" description="DNA polymerase III delta N-terminal" evidence="9">
    <location>
        <begin position="20"/>
        <end position="133"/>
    </location>
</feature>
<sequence>MSPVESLVKDIKNKNFKPIYFLAGDEPFFIDQITDLLEANVLTEEEKGFNQTIVYGQDIEVGQLISMARQFPMGADKAVVIVKEAQHLSRTIEQLEMYANQVQDSTVLVINYKGNSLDKRKKIYKVLNEKGYYHEFKRIYESEIPAWIEQKVATHQFKIEQKAKFLLTQHVGADLSRLNNELEKLFTIAGNDKTITEDHIEQHIGISKDYNVFELRNAIETRNIEKAFTIIKYFEKNPKDNPYVVSITTIFNLFTNIIQIHITADKSKQNLAKVLGINPFFVQGMLNAANNYPLKKATRMISIIREYDLKGKGVGTTGNVTPSQLLIELIYKIINL</sequence>
<dbReference type="InterPro" id="IPR010372">
    <property type="entry name" value="DNA_pol3_delta_N"/>
</dbReference>
<dbReference type="Gene3D" id="1.20.272.10">
    <property type="match status" value="1"/>
</dbReference>
<evidence type="ECO:0000256" key="5">
    <source>
        <dbReference type="ARBA" id="ARBA00022705"/>
    </source>
</evidence>
<dbReference type="RefSeq" id="WP_092908264.1">
    <property type="nucleotide sequence ID" value="NZ_FOUZ01000008.1"/>
</dbReference>
<keyword evidence="12" id="KW-1185">Reference proteome</keyword>
<name>A0A1I4X053_9FLAO</name>
<dbReference type="EC" id="2.7.7.7" evidence="1"/>
<evidence type="ECO:0000259" key="10">
    <source>
        <dbReference type="Pfam" id="PF21694"/>
    </source>
</evidence>
<dbReference type="NCBIfam" id="TIGR01128">
    <property type="entry name" value="holA"/>
    <property type="match status" value="1"/>
</dbReference>
<keyword evidence="3" id="KW-0808">Transferase</keyword>
<dbReference type="AlphaFoldDB" id="A0A1I4X053"/>
<evidence type="ECO:0000313" key="11">
    <source>
        <dbReference type="EMBL" id="SFN19354.1"/>
    </source>
</evidence>
<comment type="catalytic activity">
    <reaction evidence="8">
        <text>DNA(n) + a 2'-deoxyribonucleoside 5'-triphosphate = DNA(n+1) + diphosphate</text>
        <dbReference type="Rhea" id="RHEA:22508"/>
        <dbReference type="Rhea" id="RHEA-COMP:17339"/>
        <dbReference type="Rhea" id="RHEA-COMP:17340"/>
        <dbReference type="ChEBI" id="CHEBI:33019"/>
        <dbReference type="ChEBI" id="CHEBI:61560"/>
        <dbReference type="ChEBI" id="CHEBI:173112"/>
        <dbReference type="EC" id="2.7.7.7"/>
    </reaction>
</comment>
<dbReference type="InterPro" id="IPR048466">
    <property type="entry name" value="DNA_pol3_delta-like_C"/>
</dbReference>
<keyword evidence="4" id="KW-0548">Nucleotidyltransferase</keyword>
<dbReference type="Proteomes" id="UP000199149">
    <property type="component" value="Unassembled WGS sequence"/>
</dbReference>
<dbReference type="GO" id="GO:0003887">
    <property type="term" value="F:DNA-directed DNA polymerase activity"/>
    <property type="evidence" value="ECO:0007669"/>
    <property type="project" value="UniProtKB-KW"/>
</dbReference>
<dbReference type="SUPFAM" id="SSF48019">
    <property type="entry name" value="post-AAA+ oligomerization domain-like"/>
    <property type="match status" value="1"/>
</dbReference>
<dbReference type="Pfam" id="PF21694">
    <property type="entry name" value="DNA_pol3_delta_C"/>
    <property type="match status" value="1"/>
</dbReference>
<dbReference type="Gene3D" id="1.10.8.60">
    <property type="match status" value="1"/>
</dbReference>
<evidence type="ECO:0000256" key="4">
    <source>
        <dbReference type="ARBA" id="ARBA00022695"/>
    </source>
</evidence>
<comment type="similarity">
    <text evidence="7">Belongs to the DNA polymerase HolA subunit family.</text>
</comment>
<dbReference type="GO" id="GO:0009360">
    <property type="term" value="C:DNA polymerase III complex"/>
    <property type="evidence" value="ECO:0007669"/>
    <property type="project" value="InterPro"/>
</dbReference>
<dbReference type="InterPro" id="IPR005790">
    <property type="entry name" value="DNA_polIII_delta"/>
</dbReference>
<dbReference type="STRING" id="684065.SAMN05421738_1089"/>